<dbReference type="EMBL" id="GIFC01006020">
    <property type="protein sequence ID" value="MXU88103.1"/>
    <property type="molecule type" value="Transcribed_RNA"/>
</dbReference>
<evidence type="ECO:0000256" key="1">
    <source>
        <dbReference type="SAM" id="MobiDB-lite"/>
    </source>
</evidence>
<evidence type="ECO:0000313" key="2">
    <source>
        <dbReference type="EMBL" id="MXU88103.1"/>
    </source>
</evidence>
<name>A0A6B0UIC3_IXORI</name>
<feature type="compositionally biased region" description="Polar residues" evidence="1">
    <location>
        <begin position="31"/>
        <end position="40"/>
    </location>
</feature>
<protein>
    <submittedName>
        <fullName evidence="2">Putative secreted protein</fullName>
    </submittedName>
</protein>
<sequence length="100" mass="10742">MSSSSLAAPMVAPSLCRAAQSSRLGKMCCSMSPQSGQSRSGAPREDKLSVRWSSASRSRRRGTRTGERPVAEVGSEARCRRRTGSLPLSKTVEIWKSALS</sequence>
<feature type="compositionally biased region" description="Basic and acidic residues" evidence="1">
    <location>
        <begin position="64"/>
        <end position="78"/>
    </location>
</feature>
<reference evidence="2" key="1">
    <citation type="submission" date="2019-12" db="EMBL/GenBank/DDBJ databases">
        <title>An insight into the sialome of adult female Ixodes ricinus ticks feeding for 6 days.</title>
        <authorList>
            <person name="Perner J."/>
            <person name="Ribeiro J.M.C."/>
        </authorList>
    </citation>
    <scope>NUCLEOTIDE SEQUENCE</scope>
    <source>
        <strain evidence="2">Semi-engorged</strain>
        <tissue evidence="2">Salivary glands</tissue>
    </source>
</reference>
<proteinExistence type="predicted"/>
<organism evidence="2">
    <name type="scientific">Ixodes ricinus</name>
    <name type="common">Common tick</name>
    <name type="synonym">Acarus ricinus</name>
    <dbReference type="NCBI Taxonomy" id="34613"/>
    <lineage>
        <taxon>Eukaryota</taxon>
        <taxon>Metazoa</taxon>
        <taxon>Ecdysozoa</taxon>
        <taxon>Arthropoda</taxon>
        <taxon>Chelicerata</taxon>
        <taxon>Arachnida</taxon>
        <taxon>Acari</taxon>
        <taxon>Parasitiformes</taxon>
        <taxon>Ixodida</taxon>
        <taxon>Ixodoidea</taxon>
        <taxon>Ixodidae</taxon>
        <taxon>Ixodinae</taxon>
        <taxon>Ixodes</taxon>
    </lineage>
</organism>
<accession>A0A6B0UIC3</accession>
<dbReference type="AlphaFoldDB" id="A0A6B0UIC3"/>
<feature type="region of interest" description="Disordered" evidence="1">
    <location>
        <begin position="27"/>
        <end position="84"/>
    </location>
</feature>